<dbReference type="KEGG" id="mym:A176_002703"/>
<dbReference type="AlphaFoldDB" id="A0A0H4WQJ1"/>
<evidence type="ECO:0000256" key="1">
    <source>
        <dbReference type="SAM" id="MobiDB-lite"/>
    </source>
</evidence>
<protein>
    <submittedName>
        <fullName evidence="2">Uncharacterized protein</fullName>
    </submittedName>
</protein>
<feature type="region of interest" description="Disordered" evidence="1">
    <location>
        <begin position="1"/>
        <end position="73"/>
    </location>
</feature>
<gene>
    <name evidence="2" type="ORF">A176_002703</name>
</gene>
<proteinExistence type="predicted"/>
<dbReference type="Proteomes" id="UP000009026">
    <property type="component" value="Chromosome"/>
</dbReference>
<sequence>MSADSASPLGGFGIRAAGPRRIRGPRPSTAGVGPVIALAVRDGSPRGSAEAAPSPCQRPRGRPPPPGREAHAP</sequence>
<dbReference type="STRING" id="1297742.A176_002703"/>
<organism evidence="2 3">
    <name type="scientific">Pseudomyxococcus hansupus</name>
    <dbReference type="NCBI Taxonomy" id="1297742"/>
    <lineage>
        <taxon>Bacteria</taxon>
        <taxon>Pseudomonadati</taxon>
        <taxon>Myxococcota</taxon>
        <taxon>Myxococcia</taxon>
        <taxon>Myxococcales</taxon>
        <taxon>Cystobacterineae</taxon>
        <taxon>Myxococcaceae</taxon>
        <taxon>Pseudomyxococcus</taxon>
    </lineage>
</organism>
<evidence type="ECO:0000313" key="3">
    <source>
        <dbReference type="Proteomes" id="UP000009026"/>
    </source>
</evidence>
<evidence type="ECO:0000313" key="2">
    <source>
        <dbReference type="EMBL" id="AKQ65791.1"/>
    </source>
</evidence>
<accession>A0A0H4WQJ1</accession>
<reference evidence="2 3" key="1">
    <citation type="journal article" date="2016" name="PLoS ONE">
        <title>Complete Genome Sequence and Comparative Genomics of a Novel Myxobacterium Myxococcus hansupus.</title>
        <authorList>
            <person name="Sharma G."/>
            <person name="Narwani T."/>
            <person name="Subramanian S."/>
        </authorList>
    </citation>
    <scope>NUCLEOTIDE SEQUENCE [LARGE SCALE GENOMIC DNA]</scope>
    <source>
        <strain evidence="3">mixupus</strain>
    </source>
</reference>
<keyword evidence="3" id="KW-1185">Reference proteome</keyword>
<dbReference type="EMBL" id="CP012109">
    <property type="protein sequence ID" value="AKQ65791.1"/>
    <property type="molecule type" value="Genomic_DNA"/>
</dbReference>
<name>A0A0H4WQJ1_9BACT</name>
<dbReference type="PATRIC" id="fig|1297742.4.peg.2727"/>